<dbReference type="EMBL" id="FOEF01000002">
    <property type="protein sequence ID" value="SEO85728.1"/>
    <property type="molecule type" value="Genomic_DNA"/>
</dbReference>
<name>A0A1H8T5E3_9PSEU</name>
<evidence type="ECO:0000313" key="3">
    <source>
        <dbReference type="EMBL" id="SEO85728.1"/>
    </source>
</evidence>
<feature type="domain" description="Activator of Hsp90 ATPase homologue 1/2-like C-terminal" evidence="2">
    <location>
        <begin position="25"/>
        <end position="96"/>
    </location>
</feature>
<dbReference type="RefSeq" id="WP_091613956.1">
    <property type="nucleotide sequence ID" value="NZ_FOEF01000002.1"/>
</dbReference>
<evidence type="ECO:0000313" key="4">
    <source>
        <dbReference type="Proteomes" id="UP000198582"/>
    </source>
</evidence>
<dbReference type="OrthoDB" id="3365660at2"/>
<evidence type="ECO:0000256" key="1">
    <source>
        <dbReference type="ARBA" id="ARBA00006817"/>
    </source>
</evidence>
<proteinExistence type="inferred from homology"/>
<evidence type="ECO:0000259" key="2">
    <source>
        <dbReference type="Pfam" id="PF08327"/>
    </source>
</evidence>
<dbReference type="InterPro" id="IPR023393">
    <property type="entry name" value="START-like_dom_sf"/>
</dbReference>
<keyword evidence="4" id="KW-1185">Reference proteome</keyword>
<dbReference type="SUPFAM" id="SSF55961">
    <property type="entry name" value="Bet v1-like"/>
    <property type="match status" value="1"/>
</dbReference>
<protein>
    <submittedName>
        <fullName evidence="3">Activator of Hsp90 ATPase homolog 1-like protein</fullName>
    </submittedName>
</protein>
<dbReference type="InterPro" id="IPR013538">
    <property type="entry name" value="ASHA1/2-like_C"/>
</dbReference>
<accession>A0A1H8T5E3</accession>
<dbReference type="Proteomes" id="UP000198582">
    <property type="component" value="Unassembled WGS sequence"/>
</dbReference>
<dbReference type="Gene3D" id="3.30.530.20">
    <property type="match status" value="1"/>
</dbReference>
<sequence length="108" mass="12185">MPPTPRIEDALLTPREVVFTRTVRVERSLVWRLWTESRHLAQWWGPHGFTNPECAIDPRPGGRLGILLRSPDGDEYLNVGAVQLIDPPAQLVFTVALLNRKHGRTSPA</sequence>
<dbReference type="Pfam" id="PF08327">
    <property type="entry name" value="AHSA1"/>
    <property type="match status" value="1"/>
</dbReference>
<organism evidence="3 4">
    <name type="scientific">Amycolatopsis saalfeldensis</name>
    <dbReference type="NCBI Taxonomy" id="394193"/>
    <lineage>
        <taxon>Bacteria</taxon>
        <taxon>Bacillati</taxon>
        <taxon>Actinomycetota</taxon>
        <taxon>Actinomycetes</taxon>
        <taxon>Pseudonocardiales</taxon>
        <taxon>Pseudonocardiaceae</taxon>
        <taxon>Amycolatopsis</taxon>
    </lineage>
</organism>
<gene>
    <name evidence="3" type="ORF">SAMN04489732_102422</name>
</gene>
<dbReference type="STRING" id="394193.SAMN04489732_102422"/>
<dbReference type="AlphaFoldDB" id="A0A1H8T5E3"/>
<reference evidence="3 4" key="1">
    <citation type="submission" date="2016-10" db="EMBL/GenBank/DDBJ databases">
        <authorList>
            <person name="de Groot N.N."/>
        </authorList>
    </citation>
    <scope>NUCLEOTIDE SEQUENCE [LARGE SCALE GENOMIC DNA]</scope>
    <source>
        <strain evidence="3 4">DSM 44993</strain>
    </source>
</reference>
<comment type="similarity">
    <text evidence="1">Belongs to the AHA1 family.</text>
</comment>